<dbReference type="RefSeq" id="WP_340336371.1">
    <property type="nucleotide sequence ID" value="NZ_JBBKZS010000006.1"/>
</dbReference>
<dbReference type="PANTHER" id="PTHR37419">
    <property type="entry name" value="SERINE/THREONINE-PROTEIN KINASE TOXIN HIPA"/>
    <property type="match status" value="1"/>
</dbReference>
<dbReference type="Gene3D" id="1.10.1070.20">
    <property type="match status" value="1"/>
</dbReference>
<comment type="similarity">
    <text evidence="1">Belongs to the HipA Ser/Thr kinase family.</text>
</comment>
<keyword evidence="2" id="KW-0808">Transferase</keyword>
<proteinExistence type="inferred from homology"/>
<evidence type="ECO:0000259" key="4">
    <source>
        <dbReference type="Pfam" id="PF07804"/>
    </source>
</evidence>
<organism evidence="5 6">
    <name type="scientific">Variovorax robiniae</name>
    <dbReference type="NCBI Taxonomy" id="1836199"/>
    <lineage>
        <taxon>Bacteria</taxon>
        <taxon>Pseudomonadati</taxon>
        <taxon>Pseudomonadota</taxon>
        <taxon>Betaproteobacteria</taxon>
        <taxon>Burkholderiales</taxon>
        <taxon>Comamonadaceae</taxon>
        <taxon>Variovorax</taxon>
    </lineage>
</organism>
<dbReference type="PANTHER" id="PTHR37419:SF8">
    <property type="entry name" value="TOXIN YJJJ"/>
    <property type="match status" value="1"/>
</dbReference>
<keyword evidence="3" id="KW-0418">Kinase</keyword>
<evidence type="ECO:0000256" key="2">
    <source>
        <dbReference type="ARBA" id="ARBA00022679"/>
    </source>
</evidence>
<evidence type="ECO:0000313" key="5">
    <source>
        <dbReference type="EMBL" id="MEJ8856306.1"/>
    </source>
</evidence>
<dbReference type="EMBL" id="JBBKZS010000006">
    <property type="protein sequence ID" value="MEJ8856306.1"/>
    <property type="molecule type" value="Genomic_DNA"/>
</dbReference>
<dbReference type="InterPro" id="IPR052028">
    <property type="entry name" value="HipA_Ser/Thr_kinase"/>
</dbReference>
<dbReference type="Proteomes" id="UP001367030">
    <property type="component" value="Unassembled WGS sequence"/>
</dbReference>
<reference evidence="5 6" key="1">
    <citation type="submission" date="2024-03" db="EMBL/GenBank/DDBJ databases">
        <title>Novel species of the genus Variovorax.</title>
        <authorList>
            <person name="Liu Q."/>
            <person name="Xin Y.-H."/>
        </authorList>
    </citation>
    <scope>NUCLEOTIDE SEQUENCE [LARGE SCALE GENOMIC DNA]</scope>
    <source>
        <strain evidence="5 6">KACC 18901</strain>
    </source>
</reference>
<dbReference type="Pfam" id="PF07804">
    <property type="entry name" value="HipA_C"/>
    <property type="match status" value="1"/>
</dbReference>
<evidence type="ECO:0000256" key="3">
    <source>
        <dbReference type="ARBA" id="ARBA00022777"/>
    </source>
</evidence>
<name>A0ABU8X9B2_9BURK</name>
<gene>
    <name evidence="5" type="ORF">WKW79_17125</name>
</gene>
<evidence type="ECO:0000256" key="1">
    <source>
        <dbReference type="ARBA" id="ARBA00010164"/>
    </source>
</evidence>
<feature type="domain" description="HipA-like C-terminal" evidence="4">
    <location>
        <begin position="182"/>
        <end position="386"/>
    </location>
</feature>
<keyword evidence="6" id="KW-1185">Reference proteome</keyword>
<protein>
    <submittedName>
        <fullName evidence="5">HipA domain-containing protein</fullName>
    </submittedName>
</protein>
<comment type="caution">
    <text evidence="5">The sequence shown here is derived from an EMBL/GenBank/DDBJ whole genome shotgun (WGS) entry which is preliminary data.</text>
</comment>
<dbReference type="InterPro" id="IPR012893">
    <property type="entry name" value="HipA-like_C"/>
</dbReference>
<accession>A0ABU8X9B2</accession>
<sequence>MKATTDIRETVDICVGQAGIPVGSLIYSRQGRRENSAFAYGQGWLASSDRFTVSPDLELIAAHQFRKAPTKDDSPFFLALADTAPDAWGRRVILRDHAKRRQSGERLRDLNELDFLRAVDDFSRVGALRLRDGEGTYHRSVDAGKRATPPFVDLGKLYSASRAVETGSETAQDLRYLRGNGTSLGGMRPKATVIDHSGLLAIGKFPSINDDRSITCGEVLALRLAALAGIDAARARIELIEDAPVALIQRFDRTADSGRIPYMSAGSLLQASRQDEHSYTEIVDAMRANSADPVADARQLWRRMAFNHLITNVDDHLQNHGFLHVGSGFWRMAPAFDINPFPDKARESKTWLSEADGPIVSIEQLMGRSDYFHLSAKQAHAALADIYGTVIHWRELAMSAEVGLTAAELEAFAPAFEHEALEEARLLLR</sequence>
<evidence type="ECO:0000313" key="6">
    <source>
        <dbReference type="Proteomes" id="UP001367030"/>
    </source>
</evidence>